<dbReference type="InterPro" id="IPR000582">
    <property type="entry name" value="Acyl-CoA-binding_protein"/>
</dbReference>
<dbReference type="InterPro" id="IPR014352">
    <property type="entry name" value="FERM/acyl-CoA-bd_prot_sf"/>
</dbReference>
<dbReference type="Pfam" id="PF00887">
    <property type="entry name" value="ACBP"/>
    <property type="match status" value="1"/>
</dbReference>
<organism evidence="4 5">
    <name type="scientific">Pyronema omphalodes (strain CBS 100304)</name>
    <name type="common">Pyronema confluens</name>
    <dbReference type="NCBI Taxonomy" id="1076935"/>
    <lineage>
        <taxon>Eukaryota</taxon>
        <taxon>Fungi</taxon>
        <taxon>Dikarya</taxon>
        <taxon>Ascomycota</taxon>
        <taxon>Pezizomycotina</taxon>
        <taxon>Pezizomycetes</taxon>
        <taxon>Pezizales</taxon>
        <taxon>Pyronemataceae</taxon>
        <taxon>Pyronema</taxon>
    </lineage>
</organism>
<gene>
    <name evidence="4" type="ORF">PCON_01826</name>
</gene>
<dbReference type="SUPFAM" id="SSF47027">
    <property type="entry name" value="Acyl-CoA binding protein"/>
    <property type="match status" value="1"/>
</dbReference>
<dbReference type="PANTHER" id="PTHR23310:SF62">
    <property type="entry name" value="ACYL-COA BINDING PROTEIN 1, ISOFORM A"/>
    <property type="match status" value="1"/>
</dbReference>
<dbReference type="PANTHER" id="PTHR23310">
    <property type="entry name" value="ACYL-COA-BINDING PROTEIN, ACBP"/>
    <property type="match status" value="1"/>
</dbReference>
<dbReference type="OrthoDB" id="346910at2759"/>
<evidence type="ECO:0000313" key="4">
    <source>
        <dbReference type="EMBL" id="CCX04321.1"/>
    </source>
</evidence>
<dbReference type="STRING" id="1076935.U4KUD4"/>
<evidence type="ECO:0000256" key="2">
    <source>
        <dbReference type="ARBA" id="ARBA00023121"/>
    </source>
</evidence>
<evidence type="ECO:0000256" key="1">
    <source>
        <dbReference type="ARBA" id="ARBA00005567"/>
    </source>
</evidence>
<dbReference type="GO" id="GO:0006631">
    <property type="term" value="P:fatty acid metabolic process"/>
    <property type="evidence" value="ECO:0007669"/>
    <property type="project" value="TreeGrafter"/>
</dbReference>
<dbReference type="GO" id="GO:0000062">
    <property type="term" value="F:fatty-acyl-CoA binding"/>
    <property type="evidence" value="ECO:0007669"/>
    <property type="project" value="InterPro"/>
</dbReference>
<dbReference type="PRINTS" id="PR00689">
    <property type="entry name" value="ACOABINDINGP"/>
</dbReference>
<keyword evidence="5" id="KW-1185">Reference proteome</keyword>
<evidence type="ECO:0000259" key="3">
    <source>
        <dbReference type="PROSITE" id="PS51228"/>
    </source>
</evidence>
<comment type="similarity">
    <text evidence="1">Belongs to the ACBP family.</text>
</comment>
<dbReference type="Gene3D" id="1.20.80.10">
    <property type="match status" value="1"/>
</dbReference>
<accession>U4KUD4</accession>
<feature type="domain" description="ACB" evidence="3">
    <location>
        <begin position="5"/>
        <end position="91"/>
    </location>
</feature>
<dbReference type="Proteomes" id="UP000018144">
    <property type="component" value="Unassembled WGS sequence"/>
</dbReference>
<dbReference type="AlphaFoldDB" id="U4KUD4"/>
<dbReference type="OMA" id="RYKFEAW"/>
<sequence>MPSEGSAEFQAAAAKIQQLQKMPDTETLKEIYALFKQVTVGDVTPADKPGFTDFQGKAKYAAREKIKGMSAEEAEQKYIAIVDRLVAEIGLKA</sequence>
<protein>
    <submittedName>
        <fullName evidence="4">Similar to Acyl-CoA-binding protein homolog acc. no. P31824</fullName>
    </submittedName>
</protein>
<dbReference type="eggNOG" id="KOG0817">
    <property type="taxonomic scope" value="Eukaryota"/>
</dbReference>
<dbReference type="InterPro" id="IPR035984">
    <property type="entry name" value="Acyl-CoA-binding_sf"/>
</dbReference>
<name>U4KUD4_PYROM</name>
<dbReference type="PROSITE" id="PS51228">
    <property type="entry name" value="ACB_2"/>
    <property type="match status" value="1"/>
</dbReference>
<keyword evidence="2" id="KW-0446">Lipid-binding</keyword>
<dbReference type="EMBL" id="HF935198">
    <property type="protein sequence ID" value="CCX04321.1"/>
    <property type="molecule type" value="Genomic_DNA"/>
</dbReference>
<reference evidence="4 5" key="1">
    <citation type="journal article" date="2013" name="PLoS Genet.">
        <title>The genome and development-dependent transcriptomes of Pyronema confluens: a window into fungal evolution.</title>
        <authorList>
            <person name="Traeger S."/>
            <person name="Altegoer F."/>
            <person name="Freitag M."/>
            <person name="Gabaldon T."/>
            <person name="Kempken F."/>
            <person name="Kumar A."/>
            <person name="Marcet-Houben M."/>
            <person name="Poggeler S."/>
            <person name="Stajich J.E."/>
            <person name="Nowrousian M."/>
        </authorList>
    </citation>
    <scope>NUCLEOTIDE SEQUENCE [LARGE SCALE GENOMIC DNA]</scope>
    <source>
        <strain evidence="5">CBS 100304</strain>
        <tissue evidence="4">Vegetative mycelium</tissue>
    </source>
</reference>
<proteinExistence type="inferred from homology"/>
<evidence type="ECO:0000313" key="5">
    <source>
        <dbReference type="Proteomes" id="UP000018144"/>
    </source>
</evidence>